<dbReference type="AlphaFoldDB" id="A0A0E9WLG6"/>
<sequence>MIMRTQLAWLSNEGPLKLNNERPFLTSSQLSYSTVSAGFSYTV</sequence>
<name>A0A0E9WLG6_ANGAN</name>
<proteinExistence type="predicted"/>
<protein>
    <submittedName>
        <fullName evidence="1">Uncharacterized protein</fullName>
    </submittedName>
</protein>
<reference evidence="1" key="2">
    <citation type="journal article" date="2015" name="Fish Shellfish Immunol.">
        <title>Early steps in the European eel (Anguilla anguilla)-Vibrio vulnificus interaction in the gills: Role of the RtxA13 toxin.</title>
        <authorList>
            <person name="Callol A."/>
            <person name="Pajuelo D."/>
            <person name="Ebbesson L."/>
            <person name="Teles M."/>
            <person name="MacKenzie S."/>
            <person name="Amaro C."/>
        </authorList>
    </citation>
    <scope>NUCLEOTIDE SEQUENCE</scope>
</reference>
<evidence type="ECO:0000313" key="1">
    <source>
        <dbReference type="EMBL" id="JAH91151.1"/>
    </source>
</evidence>
<accession>A0A0E9WLG6</accession>
<reference evidence="1" key="1">
    <citation type="submission" date="2014-11" db="EMBL/GenBank/DDBJ databases">
        <authorList>
            <person name="Amaro Gonzalez C."/>
        </authorList>
    </citation>
    <scope>NUCLEOTIDE SEQUENCE</scope>
</reference>
<organism evidence="1">
    <name type="scientific">Anguilla anguilla</name>
    <name type="common">European freshwater eel</name>
    <name type="synonym">Muraena anguilla</name>
    <dbReference type="NCBI Taxonomy" id="7936"/>
    <lineage>
        <taxon>Eukaryota</taxon>
        <taxon>Metazoa</taxon>
        <taxon>Chordata</taxon>
        <taxon>Craniata</taxon>
        <taxon>Vertebrata</taxon>
        <taxon>Euteleostomi</taxon>
        <taxon>Actinopterygii</taxon>
        <taxon>Neopterygii</taxon>
        <taxon>Teleostei</taxon>
        <taxon>Anguilliformes</taxon>
        <taxon>Anguillidae</taxon>
        <taxon>Anguilla</taxon>
    </lineage>
</organism>
<dbReference type="EMBL" id="GBXM01017426">
    <property type="protein sequence ID" value="JAH91151.1"/>
    <property type="molecule type" value="Transcribed_RNA"/>
</dbReference>